<gene>
    <name evidence="2" type="ORF">FHR72_003867</name>
</gene>
<reference evidence="2 3" key="1">
    <citation type="submission" date="2020-08" db="EMBL/GenBank/DDBJ databases">
        <title>The Agave Microbiome: Exploring the role of microbial communities in plant adaptations to desert environments.</title>
        <authorList>
            <person name="Partida-Martinez L.P."/>
        </authorList>
    </citation>
    <scope>NUCLEOTIDE SEQUENCE [LARGE SCALE GENOMIC DNA]</scope>
    <source>
        <strain evidence="2 3">AT2.18</strain>
    </source>
</reference>
<feature type="region of interest" description="Disordered" evidence="1">
    <location>
        <begin position="130"/>
        <end position="150"/>
    </location>
</feature>
<dbReference type="Proteomes" id="UP000550501">
    <property type="component" value="Unassembled WGS sequence"/>
</dbReference>
<feature type="compositionally biased region" description="Basic and acidic residues" evidence="1">
    <location>
        <begin position="132"/>
        <end position="150"/>
    </location>
</feature>
<sequence length="150" mass="16723">MSHDNPFAIHYQSVYRERACDKRFPLLWRLESLAKGTHRRNGHASFEMGEIARILGISGVQVSNLIAEAKELDLLDNRSCSRCLVVPPHAVIGGGQTSEADELCGYCDGIRTGKKKLQDRPYAIKHVIPPRTADRRTRNSSARDKTPVGV</sequence>
<dbReference type="AlphaFoldDB" id="A0A839Q832"/>
<evidence type="ECO:0000313" key="3">
    <source>
        <dbReference type="Proteomes" id="UP000550501"/>
    </source>
</evidence>
<name>A0A839Q832_MYCIR</name>
<evidence type="ECO:0000313" key="2">
    <source>
        <dbReference type="EMBL" id="MBB2992368.1"/>
    </source>
</evidence>
<organism evidence="2 3">
    <name type="scientific">Mycolicibacterium iranicum</name>
    <name type="common">Mycobacterium iranicum</name>
    <dbReference type="NCBI Taxonomy" id="912594"/>
    <lineage>
        <taxon>Bacteria</taxon>
        <taxon>Bacillati</taxon>
        <taxon>Actinomycetota</taxon>
        <taxon>Actinomycetes</taxon>
        <taxon>Mycobacteriales</taxon>
        <taxon>Mycobacteriaceae</taxon>
        <taxon>Mycolicibacterium</taxon>
    </lineage>
</organism>
<accession>A0A839Q832</accession>
<keyword evidence="3" id="KW-1185">Reference proteome</keyword>
<proteinExistence type="predicted"/>
<dbReference type="EMBL" id="JACHVU010000009">
    <property type="protein sequence ID" value="MBB2992368.1"/>
    <property type="molecule type" value="Genomic_DNA"/>
</dbReference>
<evidence type="ECO:0000256" key="1">
    <source>
        <dbReference type="SAM" id="MobiDB-lite"/>
    </source>
</evidence>
<protein>
    <submittedName>
        <fullName evidence="2">Uncharacterized protein</fullName>
    </submittedName>
</protein>
<comment type="caution">
    <text evidence="2">The sequence shown here is derived from an EMBL/GenBank/DDBJ whole genome shotgun (WGS) entry which is preliminary data.</text>
</comment>
<dbReference type="RefSeq" id="WP_183471008.1">
    <property type="nucleotide sequence ID" value="NZ_JACHVU010000009.1"/>
</dbReference>